<evidence type="ECO:0000256" key="3">
    <source>
        <dbReference type="ARBA" id="ARBA00022989"/>
    </source>
</evidence>
<dbReference type="Pfam" id="PF03168">
    <property type="entry name" value="LEA_2"/>
    <property type="match status" value="1"/>
</dbReference>
<accession>A0ABP1APR8</accession>
<evidence type="ECO:0000313" key="9">
    <source>
        <dbReference type="Proteomes" id="UP001497522"/>
    </source>
</evidence>
<evidence type="ECO:0000313" key="8">
    <source>
        <dbReference type="EMBL" id="CAK9864578.1"/>
    </source>
</evidence>
<keyword evidence="4 6" id="KW-0472">Membrane</keyword>
<evidence type="ECO:0000259" key="7">
    <source>
        <dbReference type="Pfam" id="PF03168"/>
    </source>
</evidence>
<dbReference type="EMBL" id="OZ023715">
    <property type="protein sequence ID" value="CAK9864578.1"/>
    <property type="molecule type" value="Genomic_DNA"/>
</dbReference>
<sequence>MGDRVHPVTLKGEDIASEDISTRSMGERIHPVTVKSSDYSSEDISPRGRADRVYPRAPPAPFEPLSPSGRSDVTGGFSQGTSNYHHPLIKAYTAPPAFLSPPHPPPTVVGRPPLKSQRKLHQNGGCCWCLIVFFSILLFLVVAVGILVLVLWLVYNPKLPHYTVQDAQIVKLNVNSRNGSSTVGQPLQNPVLNTDILFTVQARNPNHKIGISYRQIRIDGTYQGTSVGQCNIPGFYQSVDNTTTLTAELRVTNSQLTDSEGTALQTDIDNNDIGLLGRVDVKVGVKIGGWTTPHVWIHVGCNIQVSPPTSPQGAKLLSKTCSLKWK</sequence>
<dbReference type="InterPro" id="IPR004864">
    <property type="entry name" value="LEA_2"/>
</dbReference>
<evidence type="ECO:0000256" key="1">
    <source>
        <dbReference type="ARBA" id="ARBA00004167"/>
    </source>
</evidence>
<evidence type="ECO:0000256" key="2">
    <source>
        <dbReference type="ARBA" id="ARBA00022692"/>
    </source>
</evidence>
<keyword evidence="3 6" id="KW-1133">Transmembrane helix</keyword>
<evidence type="ECO:0000256" key="6">
    <source>
        <dbReference type="SAM" id="Phobius"/>
    </source>
</evidence>
<dbReference type="Proteomes" id="UP001497522">
    <property type="component" value="Chromosome 14"/>
</dbReference>
<comment type="subcellular location">
    <subcellularLocation>
        <location evidence="1">Membrane</location>
        <topology evidence="1">Single-pass membrane protein</topology>
    </subcellularLocation>
</comment>
<gene>
    <name evidence="8" type="ORF">CSSPJE1EN2_LOCUS7573</name>
</gene>
<proteinExistence type="predicted"/>
<feature type="compositionally biased region" description="Basic and acidic residues" evidence="5">
    <location>
        <begin position="1"/>
        <end position="14"/>
    </location>
</feature>
<organism evidence="8 9">
    <name type="scientific">Sphagnum jensenii</name>
    <dbReference type="NCBI Taxonomy" id="128206"/>
    <lineage>
        <taxon>Eukaryota</taxon>
        <taxon>Viridiplantae</taxon>
        <taxon>Streptophyta</taxon>
        <taxon>Embryophyta</taxon>
        <taxon>Bryophyta</taxon>
        <taxon>Sphagnophytina</taxon>
        <taxon>Sphagnopsida</taxon>
        <taxon>Sphagnales</taxon>
        <taxon>Sphagnaceae</taxon>
        <taxon>Sphagnum</taxon>
    </lineage>
</organism>
<feature type="domain" description="Late embryogenesis abundant protein LEA-2 subgroup" evidence="7">
    <location>
        <begin position="199"/>
        <end position="300"/>
    </location>
</feature>
<keyword evidence="2 6" id="KW-0812">Transmembrane</keyword>
<protein>
    <recommendedName>
        <fullName evidence="7">Late embryogenesis abundant protein LEA-2 subgroup domain-containing protein</fullName>
    </recommendedName>
</protein>
<feature type="compositionally biased region" description="Polar residues" evidence="5">
    <location>
        <begin position="34"/>
        <end position="43"/>
    </location>
</feature>
<feature type="transmembrane region" description="Helical" evidence="6">
    <location>
        <begin position="125"/>
        <end position="155"/>
    </location>
</feature>
<evidence type="ECO:0000256" key="4">
    <source>
        <dbReference type="ARBA" id="ARBA00023136"/>
    </source>
</evidence>
<feature type="compositionally biased region" description="Basic and acidic residues" evidence="5">
    <location>
        <begin position="44"/>
        <end position="54"/>
    </location>
</feature>
<dbReference type="PANTHER" id="PTHR31234">
    <property type="entry name" value="LATE EMBRYOGENESIS ABUNDANT (LEA) HYDROXYPROLINE-RICH GLYCOPROTEIN FAMILY"/>
    <property type="match status" value="1"/>
</dbReference>
<dbReference type="PANTHER" id="PTHR31234:SF2">
    <property type="entry name" value="OS05G0199100 PROTEIN"/>
    <property type="match status" value="1"/>
</dbReference>
<keyword evidence="9" id="KW-1185">Reference proteome</keyword>
<dbReference type="InterPro" id="IPR044839">
    <property type="entry name" value="NDR1-like"/>
</dbReference>
<reference evidence="8" key="1">
    <citation type="submission" date="2024-03" db="EMBL/GenBank/DDBJ databases">
        <authorList>
            <consortium name="ELIXIR-Norway"/>
            <consortium name="Elixir Norway"/>
        </authorList>
    </citation>
    <scope>NUCLEOTIDE SEQUENCE</scope>
</reference>
<evidence type="ECO:0000256" key="5">
    <source>
        <dbReference type="SAM" id="MobiDB-lite"/>
    </source>
</evidence>
<feature type="region of interest" description="Disordered" evidence="5">
    <location>
        <begin position="1"/>
        <end position="77"/>
    </location>
</feature>
<name>A0ABP1APR8_9BRYO</name>